<proteinExistence type="predicted"/>
<evidence type="ECO:0000313" key="1">
    <source>
        <dbReference type="EMBL" id="RBP08579.1"/>
    </source>
</evidence>
<accession>A0A366F486</accession>
<name>A0A366F486_9HYPH</name>
<gene>
    <name evidence="1" type="ORF">DFR50_12561</name>
</gene>
<organism evidence="1 2">
    <name type="scientific">Roseiarcus fermentans</name>
    <dbReference type="NCBI Taxonomy" id="1473586"/>
    <lineage>
        <taxon>Bacteria</taxon>
        <taxon>Pseudomonadati</taxon>
        <taxon>Pseudomonadota</taxon>
        <taxon>Alphaproteobacteria</taxon>
        <taxon>Hyphomicrobiales</taxon>
        <taxon>Roseiarcaceae</taxon>
        <taxon>Roseiarcus</taxon>
    </lineage>
</organism>
<keyword evidence="2" id="KW-1185">Reference proteome</keyword>
<protein>
    <submittedName>
        <fullName evidence="1">Uncharacterized protein</fullName>
    </submittedName>
</protein>
<reference evidence="1 2" key="1">
    <citation type="submission" date="2018-06" db="EMBL/GenBank/DDBJ databases">
        <title>Genomic Encyclopedia of Type Strains, Phase IV (KMG-IV): sequencing the most valuable type-strain genomes for metagenomic binning, comparative biology and taxonomic classification.</title>
        <authorList>
            <person name="Goeker M."/>
        </authorList>
    </citation>
    <scope>NUCLEOTIDE SEQUENCE [LARGE SCALE GENOMIC DNA]</scope>
    <source>
        <strain evidence="1 2">DSM 24875</strain>
    </source>
</reference>
<dbReference type="Proteomes" id="UP000253529">
    <property type="component" value="Unassembled WGS sequence"/>
</dbReference>
<dbReference type="RefSeq" id="WP_113891161.1">
    <property type="nucleotide sequence ID" value="NZ_QNRK01000025.1"/>
</dbReference>
<dbReference type="EMBL" id="QNRK01000025">
    <property type="protein sequence ID" value="RBP08579.1"/>
    <property type="molecule type" value="Genomic_DNA"/>
</dbReference>
<comment type="caution">
    <text evidence="1">The sequence shown here is derived from an EMBL/GenBank/DDBJ whole genome shotgun (WGS) entry which is preliminary data.</text>
</comment>
<dbReference type="AlphaFoldDB" id="A0A366F486"/>
<sequence length="61" mass="6184">MRLVLAIVVIVYLVGVGVALAPIVEGAWNSGTAAAFAETVGRALPEALAWPVRLARANAGA</sequence>
<evidence type="ECO:0000313" key="2">
    <source>
        <dbReference type="Proteomes" id="UP000253529"/>
    </source>
</evidence>